<dbReference type="GO" id="GO:0003677">
    <property type="term" value="F:DNA binding"/>
    <property type="evidence" value="ECO:0007669"/>
    <property type="project" value="InterPro"/>
</dbReference>
<comment type="caution">
    <text evidence="2">The sequence shown here is derived from an EMBL/GenBank/DDBJ whole genome shotgun (WGS) entry which is preliminary data.</text>
</comment>
<dbReference type="InterPro" id="IPR001387">
    <property type="entry name" value="Cro/C1-type_HTH"/>
</dbReference>
<dbReference type="EMBL" id="QRUP01000005">
    <property type="protein sequence ID" value="RGR75231.1"/>
    <property type="molecule type" value="Genomic_DNA"/>
</dbReference>
<dbReference type="InterPro" id="IPR010982">
    <property type="entry name" value="Lambda_DNA-bd_dom_sf"/>
</dbReference>
<feature type="domain" description="HTH cro/C1-type" evidence="1">
    <location>
        <begin position="8"/>
        <end position="58"/>
    </location>
</feature>
<dbReference type="RefSeq" id="WP_117894401.1">
    <property type="nucleotide sequence ID" value="NZ_CABJCV010000005.1"/>
</dbReference>
<dbReference type="AlphaFoldDB" id="A0A412G3S0"/>
<accession>A0A412G3S0</accession>
<evidence type="ECO:0000313" key="2">
    <source>
        <dbReference type="EMBL" id="RGR75231.1"/>
    </source>
</evidence>
<proteinExistence type="predicted"/>
<protein>
    <submittedName>
        <fullName evidence="2">XRE family transcriptional regulator</fullName>
    </submittedName>
</protein>
<dbReference type="GeneID" id="83014858"/>
<name>A0A412G3S0_9FIRM</name>
<dbReference type="Pfam" id="PF13443">
    <property type="entry name" value="HTH_26"/>
    <property type="match status" value="1"/>
</dbReference>
<keyword evidence="3" id="KW-1185">Reference proteome</keyword>
<evidence type="ECO:0000313" key="3">
    <source>
        <dbReference type="Proteomes" id="UP000284178"/>
    </source>
</evidence>
<dbReference type="Proteomes" id="UP000284178">
    <property type="component" value="Unassembled WGS sequence"/>
</dbReference>
<reference evidence="2 3" key="1">
    <citation type="submission" date="2018-08" db="EMBL/GenBank/DDBJ databases">
        <title>A genome reference for cultivated species of the human gut microbiota.</title>
        <authorList>
            <person name="Zou Y."/>
            <person name="Xue W."/>
            <person name="Luo G."/>
        </authorList>
    </citation>
    <scope>NUCLEOTIDE SEQUENCE [LARGE SCALE GENOMIC DNA]</scope>
    <source>
        <strain evidence="2 3">AF24-29</strain>
    </source>
</reference>
<sequence length="74" mass="8501">MIDYSPFWKTLKETGVTQYDLIYHHNISRGTIHRMRKNKPLTLVTVDILCSILEVPIEKVVCIRPSDPDCGTSL</sequence>
<gene>
    <name evidence="2" type="ORF">DWY25_05490</name>
</gene>
<organism evidence="2 3">
    <name type="scientific">Holdemania filiformis</name>
    <dbReference type="NCBI Taxonomy" id="61171"/>
    <lineage>
        <taxon>Bacteria</taxon>
        <taxon>Bacillati</taxon>
        <taxon>Bacillota</taxon>
        <taxon>Erysipelotrichia</taxon>
        <taxon>Erysipelotrichales</taxon>
        <taxon>Erysipelotrichaceae</taxon>
        <taxon>Holdemania</taxon>
    </lineage>
</organism>
<evidence type="ECO:0000259" key="1">
    <source>
        <dbReference type="Pfam" id="PF13443"/>
    </source>
</evidence>
<dbReference type="SUPFAM" id="SSF47413">
    <property type="entry name" value="lambda repressor-like DNA-binding domains"/>
    <property type="match status" value="1"/>
</dbReference>